<reference evidence="2 3" key="1">
    <citation type="journal article" date="2013" name="Genome Announc.">
        <title>The Draft Genome Sequence of Sphingomonas paucimobilis Strain HER1398 (Proteobacteria), Host to the Giant PAU Phage, Indicates That It Is a Member of the Genus Sphingobacterium (Bacteroidetes).</title>
        <authorList>
            <person name="White R.A.III."/>
            <person name="Suttle C.A."/>
        </authorList>
    </citation>
    <scope>NUCLEOTIDE SEQUENCE [LARGE SCALE GENOMIC DNA]</scope>
    <source>
        <strain evidence="2 3">HER1398</strain>
    </source>
</reference>
<dbReference type="InterPro" id="IPR013740">
    <property type="entry name" value="Redoxin"/>
</dbReference>
<dbReference type="eggNOG" id="COG0526">
    <property type="taxonomic scope" value="Bacteria"/>
</dbReference>
<dbReference type="PANTHER" id="PTHR42852">
    <property type="entry name" value="THIOL:DISULFIDE INTERCHANGE PROTEIN DSBE"/>
    <property type="match status" value="1"/>
</dbReference>
<dbReference type="Gene3D" id="3.40.30.10">
    <property type="entry name" value="Glutaredoxin"/>
    <property type="match status" value="1"/>
</dbReference>
<evidence type="ECO:0000313" key="3">
    <source>
        <dbReference type="Proteomes" id="UP000016584"/>
    </source>
</evidence>
<dbReference type="Pfam" id="PF08534">
    <property type="entry name" value="Redoxin"/>
    <property type="match status" value="1"/>
</dbReference>
<evidence type="ECO:0000313" key="2">
    <source>
        <dbReference type="EMBL" id="ERJ58986.1"/>
    </source>
</evidence>
<organism evidence="2 3">
    <name type="scientific">Sphingobacterium paucimobilis HER1398</name>
    <dbReference type="NCBI Taxonomy" id="1346330"/>
    <lineage>
        <taxon>Bacteria</taxon>
        <taxon>Pseudomonadati</taxon>
        <taxon>Bacteroidota</taxon>
        <taxon>Sphingobacteriia</taxon>
        <taxon>Sphingobacteriales</taxon>
        <taxon>Sphingobacteriaceae</taxon>
        <taxon>Sphingobacterium</taxon>
    </lineage>
</organism>
<dbReference type="SUPFAM" id="SSF52833">
    <property type="entry name" value="Thioredoxin-like"/>
    <property type="match status" value="1"/>
</dbReference>
<accession>U2HB68</accession>
<feature type="domain" description="Thioredoxin" evidence="1">
    <location>
        <begin position="31"/>
        <end position="190"/>
    </location>
</feature>
<keyword evidence="3" id="KW-1185">Reference proteome</keyword>
<name>U2HB68_9SPHI</name>
<dbReference type="EMBL" id="ATDL01000015">
    <property type="protein sequence ID" value="ERJ58986.1"/>
    <property type="molecule type" value="Genomic_DNA"/>
</dbReference>
<sequence length="432" mass="49195">MNVKQTLESKEMMIKKIKIGIVLIYIMSCMSLAAQQSKVVDLSQRLNVGDIFNPPAKVQLMRSTDEKIDWKALEDKVVLLDLFETTCGTCIQIMPHLQELQKKHVDIFKVFVVTPQDKQTMVDFFKKNKYLKEHKVNLPVIYGDNYLRKLFPYKSIPQAILLYKGKVQAITSSGFINSENIQQLHKEGKIALPLKDDFGKASLINDQNIDNGGIKAGVIFSGYQNGVDYQPWRFELDSLTGLHKSSLYNASMYGALLSLASQAKIKASYVPRFDRVIWNVKDSTKYENFSEQPSDVWLVDHAVSYERYDMRIRTDSIQARIIMDDFVNLYGVRAYESTKKMPCLVLKKCPVVDYDGKDVGRKMTYVGTAVLAGFLDYTTLFPPVVDEAKVETRIQIGTYATIEDLNQQLAAYGVKGQVEQREIKVLVIEEVD</sequence>
<dbReference type="GO" id="GO:0016491">
    <property type="term" value="F:oxidoreductase activity"/>
    <property type="evidence" value="ECO:0007669"/>
    <property type="project" value="InterPro"/>
</dbReference>
<evidence type="ECO:0000259" key="1">
    <source>
        <dbReference type="PROSITE" id="PS51352"/>
    </source>
</evidence>
<dbReference type="PROSITE" id="PS51352">
    <property type="entry name" value="THIOREDOXIN_2"/>
    <property type="match status" value="1"/>
</dbReference>
<dbReference type="STRING" id="1346330.M472_09410"/>
<gene>
    <name evidence="2" type="ORF">M472_09410</name>
</gene>
<dbReference type="PANTHER" id="PTHR42852:SF13">
    <property type="entry name" value="PROTEIN DIPZ"/>
    <property type="match status" value="1"/>
</dbReference>
<dbReference type="InterPro" id="IPR050553">
    <property type="entry name" value="Thioredoxin_ResA/DsbE_sf"/>
</dbReference>
<proteinExistence type="predicted"/>
<comment type="caution">
    <text evidence="2">The sequence shown here is derived from an EMBL/GenBank/DDBJ whole genome shotgun (WGS) entry which is preliminary data.</text>
</comment>
<dbReference type="InterPro" id="IPR036249">
    <property type="entry name" value="Thioredoxin-like_sf"/>
</dbReference>
<dbReference type="Proteomes" id="UP000016584">
    <property type="component" value="Unassembled WGS sequence"/>
</dbReference>
<dbReference type="PATRIC" id="fig|1346330.5.peg.2316"/>
<dbReference type="AlphaFoldDB" id="U2HB68"/>
<dbReference type="InterPro" id="IPR013766">
    <property type="entry name" value="Thioredoxin_domain"/>
</dbReference>
<protein>
    <recommendedName>
        <fullName evidence="1">Thioredoxin domain-containing protein</fullName>
    </recommendedName>
</protein>